<comment type="caution">
    <text evidence="3">The sequence shown here is derived from an EMBL/GenBank/DDBJ whole genome shotgun (WGS) entry which is preliminary data.</text>
</comment>
<organism evidence="3 4">
    <name type="scientific">Streptomyces andamanensis</name>
    <dbReference type="NCBI Taxonomy" id="1565035"/>
    <lineage>
        <taxon>Bacteria</taxon>
        <taxon>Bacillati</taxon>
        <taxon>Actinomycetota</taxon>
        <taxon>Actinomycetes</taxon>
        <taxon>Kitasatosporales</taxon>
        <taxon>Streptomycetaceae</taxon>
        <taxon>Streptomyces</taxon>
    </lineage>
</organism>
<evidence type="ECO:0000313" key="3">
    <source>
        <dbReference type="EMBL" id="MFC4327329.1"/>
    </source>
</evidence>
<name>A0ABV8T9R5_9ACTN</name>
<keyword evidence="1" id="KW-0175">Coiled coil</keyword>
<evidence type="ECO:0000256" key="1">
    <source>
        <dbReference type="SAM" id="Coils"/>
    </source>
</evidence>
<gene>
    <name evidence="3" type="ORF">ACFPC0_05720</name>
</gene>
<dbReference type="Proteomes" id="UP001595824">
    <property type="component" value="Unassembled WGS sequence"/>
</dbReference>
<feature type="region of interest" description="Disordered" evidence="2">
    <location>
        <begin position="967"/>
        <end position="1013"/>
    </location>
</feature>
<dbReference type="EMBL" id="JBHSDP010000007">
    <property type="protein sequence ID" value="MFC4327329.1"/>
    <property type="molecule type" value="Genomic_DNA"/>
</dbReference>
<evidence type="ECO:0008006" key="5">
    <source>
        <dbReference type="Google" id="ProtNLM"/>
    </source>
</evidence>
<evidence type="ECO:0000313" key="4">
    <source>
        <dbReference type="Proteomes" id="UP001595824"/>
    </source>
</evidence>
<feature type="region of interest" description="Disordered" evidence="2">
    <location>
        <begin position="461"/>
        <end position="511"/>
    </location>
</feature>
<feature type="coiled-coil region" evidence="1">
    <location>
        <begin position="868"/>
        <end position="909"/>
    </location>
</feature>
<evidence type="ECO:0000256" key="2">
    <source>
        <dbReference type="SAM" id="MobiDB-lite"/>
    </source>
</evidence>
<feature type="region of interest" description="Disordered" evidence="2">
    <location>
        <begin position="556"/>
        <end position="575"/>
    </location>
</feature>
<proteinExistence type="predicted"/>
<feature type="compositionally biased region" description="Basic and acidic residues" evidence="2">
    <location>
        <begin position="967"/>
        <end position="995"/>
    </location>
</feature>
<keyword evidence="4" id="KW-1185">Reference proteome</keyword>
<feature type="region of interest" description="Disordered" evidence="2">
    <location>
        <begin position="1196"/>
        <end position="1220"/>
    </location>
</feature>
<sequence>MYELSRVRLYSIGPAGARYADTVLDLRGVGEPVPDPAPTQAEFFEEEPVGPPRRPAPAGVLFLENGGGKSVLLKLIFSVMLPGHRNTLGGASSGVLRKFLLADDCGHVALEWQHVLTGECVVVGKVSEWRGRQVSNDPRKFAEAWYSFRPGPGLTLDNLPVAEATSVRPSVEGTSGAQGRRRTMKGFRDALTEAGKAYPHLEVHWEEIHDRWIEHLGDLGLDPELFRYQREMNADEGEAAGLFAVKKDSDFTDLLLRAVTDTRDTDGLADLVSGFGNKLGRRAELIAERDFTAGSVDLLGRIVDAAQARSRAREIHTGAERRTRTLARRLSARAVRERLRAADLAQRVTAAAYAVTHREGARERSALIAAELAYRHASLALAAAEKTAAAQKRELADARTLHSAWQAAEAVLRHRAAADRVTRVSAAIQEAERDAAPALAARAKAAVDLVRALHAAAQSAETLANEGEERSARLQETGEAAHRDATAAATEAQRARSETGHLRQRLTEVEQETAEAVRAGWLDDSAPDADPARAALAASDAEKSAVAAWDEAREVARRTTEHAREAASAESRAELTAARAADAAAAAGRAHDAERRTAEALAAEPRLAELLSLPAAPPARVGVPGPRTGPDDTAGAAAPAAQTGAPAAEPRHPADGPLGPEDLDRCADDLRALLDEAVSTAERHLFDLRTAAADDSRILGALGDGGLLPPGPDVLATVEFLGEHGIPALPGWRYLAQAVDPADHARVLAARPELVDGVIITDPDTHARARDALADAALLPRSAVAVGTAAALLAPTPAADDTATGVFLVPPNPAMHDEHAADEERQALRARATERDEEIRGLAARLGKDRELAARLASWRTGCPAGRLAELTAAAEQARAFAEEAEAELAEARTVRAEAEESAAEATRVRDERQESAQKARRAADALAGLAFRLRERAGWQARLRELADESAEAEARAQSCLDRARAADEDRRAAQRAADDARRTARALRAERSEIAGAPDDVPESDDDTPKASLPALREAYRAASQVYEKVGVGADLRAEQARAESDESAARAELDRLSNKVRTRAEQLLQSPDGSDGPSRQAAAARAEELVQLLEARMSSASEQLGRLRGEAERLAPEDGGTHTELPEDLLPRDAEHAQALLRTATGELATHTGELAGARETHGELLESHRAAEDAAGGFDEIAAMLRDLLREPSGDEEQEEPEPYPGSPEEARQAAAEARRSLRGCAADLSAADSAVREASDILVRHANSTRYEQVRTPARQQIRELPAAALPEHAQKWAEAFAPRLRVLTDELAQLERNRDSIVDRLRGLVESALATLRSAQRLSRLPEGLGEWSGQEFLRIRFEEPDQATLTERLGEVIDEATRAAVKKNSDLRRDGMSLLLRGVAAALRPKGIAVEILKPDAVLRAERVPVGQMGDVFSGGQLLTAAIALYCTMAALRSNDRGRDKHRHAGTLFLDNPIGRANATYLLELQRAVSDALGVQLLYTTGLFDTTALAEFPLVIRLRNDADLRAGLKYISVEEHLRPGLPEQPTGDEAAHSEITATRMYRRPA</sequence>
<feature type="compositionally biased region" description="Low complexity" evidence="2">
    <location>
        <begin position="616"/>
        <end position="648"/>
    </location>
</feature>
<dbReference type="RefSeq" id="WP_381737130.1">
    <property type="nucleotide sequence ID" value="NZ_JBHSDP010000007.1"/>
</dbReference>
<feature type="compositionally biased region" description="Basic and acidic residues" evidence="2">
    <location>
        <begin position="556"/>
        <end position="573"/>
    </location>
</feature>
<feature type="region of interest" description="Disordered" evidence="2">
    <location>
        <begin position="1069"/>
        <end position="1088"/>
    </location>
</feature>
<reference evidence="4" key="1">
    <citation type="journal article" date="2019" name="Int. J. Syst. Evol. Microbiol.">
        <title>The Global Catalogue of Microorganisms (GCM) 10K type strain sequencing project: providing services to taxonomists for standard genome sequencing and annotation.</title>
        <authorList>
            <consortium name="The Broad Institute Genomics Platform"/>
            <consortium name="The Broad Institute Genome Sequencing Center for Infectious Disease"/>
            <person name="Wu L."/>
            <person name="Ma J."/>
        </authorList>
    </citation>
    <scope>NUCLEOTIDE SEQUENCE [LARGE SCALE GENOMIC DNA]</scope>
    <source>
        <strain evidence="4">PCU 347</strain>
    </source>
</reference>
<protein>
    <recommendedName>
        <fullName evidence="5">Chromosome segregation ATPase</fullName>
    </recommendedName>
</protein>
<feature type="region of interest" description="Disordered" evidence="2">
    <location>
        <begin position="616"/>
        <end position="659"/>
    </location>
</feature>
<feature type="compositionally biased region" description="Basic and acidic residues" evidence="2">
    <location>
        <begin position="493"/>
        <end position="508"/>
    </location>
</feature>
<feature type="coiled-coil region" evidence="1">
    <location>
        <begin position="1290"/>
        <end position="1317"/>
    </location>
</feature>
<accession>A0ABV8T9R5</accession>